<comment type="caution">
    <text evidence="1">The sequence shown here is derived from an EMBL/GenBank/DDBJ whole genome shotgun (WGS) entry which is preliminary data.</text>
</comment>
<proteinExistence type="predicted"/>
<keyword evidence="2" id="KW-1185">Reference proteome</keyword>
<evidence type="ECO:0000313" key="2">
    <source>
        <dbReference type="Proteomes" id="UP000887116"/>
    </source>
</evidence>
<feature type="non-terminal residue" evidence="1">
    <location>
        <position position="1"/>
    </location>
</feature>
<name>A0A8X6GEJ0_TRICU</name>
<organism evidence="1 2">
    <name type="scientific">Trichonephila clavata</name>
    <name type="common">Joro spider</name>
    <name type="synonym">Nephila clavata</name>
    <dbReference type="NCBI Taxonomy" id="2740835"/>
    <lineage>
        <taxon>Eukaryota</taxon>
        <taxon>Metazoa</taxon>
        <taxon>Ecdysozoa</taxon>
        <taxon>Arthropoda</taxon>
        <taxon>Chelicerata</taxon>
        <taxon>Arachnida</taxon>
        <taxon>Araneae</taxon>
        <taxon>Araneomorphae</taxon>
        <taxon>Entelegynae</taxon>
        <taxon>Araneoidea</taxon>
        <taxon>Nephilidae</taxon>
        <taxon>Trichonephila</taxon>
    </lineage>
</organism>
<dbReference type="AlphaFoldDB" id="A0A8X6GEJ0"/>
<accession>A0A8X6GEJ0</accession>
<sequence>ALNFGKNPFNTADITTIKRKLYS</sequence>
<reference evidence="1" key="1">
    <citation type="submission" date="2020-07" db="EMBL/GenBank/DDBJ databases">
        <title>Multicomponent nature underlies the extraordinary mechanical properties of spider dragline silk.</title>
        <authorList>
            <person name="Kono N."/>
            <person name="Nakamura H."/>
            <person name="Mori M."/>
            <person name="Yoshida Y."/>
            <person name="Ohtoshi R."/>
            <person name="Malay A.D."/>
            <person name="Moran D.A.P."/>
            <person name="Tomita M."/>
            <person name="Numata K."/>
            <person name="Arakawa K."/>
        </authorList>
    </citation>
    <scope>NUCLEOTIDE SEQUENCE</scope>
</reference>
<gene>
    <name evidence="1" type="ORF">TNCT_40291</name>
</gene>
<evidence type="ECO:0000313" key="1">
    <source>
        <dbReference type="EMBL" id="GFR01529.1"/>
    </source>
</evidence>
<protein>
    <submittedName>
        <fullName evidence="1">Uncharacterized protein</fullName>
    </submittedName>
</protein>
<dbReference type="Proteomes" id="UP000887116">
    <property type="component" value="Unassembled WGS sequence"/>
</dbReference>
<dbReference type="EMBL" id="BMAO01025278">
    <property type="protein sequence ID" value="GFR01529.1"/>
    <property type="molecule type" value="Genomic_DNA"/>
</dbReference>